<dbReference type="InterPro" id="IPR050129">
    <property type="entry name" value="Zn_alcohol_dh"/>
</dbReference>
<organism evidence="7 8">
    <name type="scientific">Clostridium ljungdahlii</name>
    <dbReference type="NCBI Taxonomy" id="1538"/>
    <lineage>
        <taxon>Bacteria</taxon>
        <taxon>Bacillati</taxon>
        <taxon>Bacillota</taxon>
        <taxon>Clostridia</taxon>
        <taxon>Eubacteriales</taxon>
        <taxon>Clostridiaceae</taxon>
        <taxon>Clostridium</taxon>
    </lineage>
</organism>
<dbReference type="SUPFAM" id="SSF51735">
    <property type="entry name" value="NAD(P)-binding Rossmann-fold domains"/>
    <property type="match status" value="1"/>
</dbReference>
<dbReference type="InterPro" id="IPR013154">
    <property type="entry name" value="ADH-like_N"/>
</dbReference>
<protein>
    <submittedName>
        <fullName evidence="7">Sorbitol dehydrogenase</fullName>
        <ecNumber evidence="7">1.1.1.14</ecNumber>
    </submittedName>
</protein>
<evidence type="ECO:0000256" key="2">
    <source>
        <dbReference type="ARBA" id="ARBA00022833"/>
    </source>
</evidence>
<dbReference type="Pfam" id="PF08240">
    <property type="entry name" value="ADH_N"/>
    <property type="match status" value="1"/>
</dbReference>
<comment type="caution">
    <text evidence="7">The sequence shown here is derived from an EMBL/GenBank/DDBJ whole genome shotgun (WGS) entry which is preliminary data.</text>
</comment>
<dbReference type="InterPro" id="IPR036291">
    <property type="entry name" value="NAD(P)-bd_dom_sf"/>
</dbReference>
<dbReference type="RefSeq" id="WP_242866543.1">
    <property type="nucleotide sequence ID" value="NZ_LITT01000062.1"/>
</dbReference>
<dbReference type="EC" id="1.1.1.14" evidence="7"/>
<dbReference type="SUPFAM" id="SSF50129">
    <property type="entry name" value="GroES-like"/>
    <property type="match status" value="1"/>
</dbReference>
<dbReference type="Pfam" id="PF00107">
    <property type="entry name" value="ADH_zinc_N"/>
    <property type="match status" value="1"/>
</dbReference>
<reference evidence="7 8" key="1">
    <citation type="journal article" date="2015" name="Biotechnol. Bioeng.">
        <title>Genome sequence and phenotypic characterization of Caulobacter segnis.</title>
        <authorList>
            <person name="Patel S."/>
            <person name="Fletcher B."/>
            <person name="Scott D.C."/>
            <person name="Ely B."/>
        </authorList>
    </citation>
    <scope>NUCLEOTIDE SEQUENCE [LARGE SCALE GENOMIC DNA]</scope>
    <source>
        <strain evidence="7 8">ERI-2</strain>
    </source>
</reference>
<dbReference type="Gene3D" id="3.40.50.720">
    <property type="entry name" value="NAD(P)-binding Rossmann-like Domain"/>
    <property type="match status" value="1"/>
</dbReference>
<proteinExistence type="inferred from homology"/>
<evidence type="ECO:0000313" key="8">
    <source>
        <dbReference type="Proteomes" id="UP000077407"/>
    </source>
</evidence>
<feature type="domain" description="Alcohol dehydrogenase-like N-terminal" evidence="6">
    <location>
        <begin position="26"/>
        <end position="129"/>
    </location>
</feature>
<keyword evidence="3 7" id="KW-0560">Oxidoreductase</keyword>
<evidence type="ECO:0000259" key="5">
    <source>
        <dbReference type="Pfam" id="PF00107"/>
    </source>
</evidence>
<evidence type="ECO:0000256" key="4">
    <source>
        <dbReference type="RuleBase" id="RU361277"/>
    </source>
</evidence>
<name>A0A168LKH0_9CLOT</name>
<gene>
    <name evidence="7" type="primary">gutB_4</name>
    <name evidence="7" type="ORF">WY13_03682</name>
</gene>
<evidence type="ECO:0000256" key="3">
    <source>
        <dbReference type="ARBA" id="ARBA00023002"/>
    </source>
</evidence>
<dbReference type="EMBL" id="LITT01000062">
    <property type="protein sequence ID" value="OAA83354.1"/>
    <property type="molecule type" value="Genomic_DNA"/>
</dbReference>
<dbReference type="PANTHER" id="PTHR43401:SF2">
    <property type="entry name" value="L-THREONINE 3-DEHYDROGENASE"/>
    <property type="match status" value="1"/>
</dbReference>
<dbReference type="Proteomes" id="UP000077407">
    <property type="component" value="Unassembled WGS sequence"/>
</dbReference>
<keyword evidence="2 4" id="KW-0862">Zinc</keyword>
<dbReference type="GO" id="GO:0003939">
    <property type="term" value="F:L-iditol 2-dehydrogenase (NAD+) activity"/>
    <property type="evidence" value="ECO:0007669"/>
    <property type="project" value="UniProtKB-EC"/>
</dbReference>
<dbReference type="PROSITE" id="PS00059">
    <property type="entry name" value="ADH_ZINC"/>
    <property type="match status" value="1"/>
</dbReference>
<dbReference type="PATRIC" id="fig|1538.10.peg.3760"/>
<dbReference type="AlphaFoldDB" id="A0A168LKH0"/>
<keyword evidence="1 4" id="KW-0479">Metal-binding</keyword>
<dbReference type="PANTHER" id="PTHR43401">
    <property type="entry name" value="L-THREONINE 3-DEHYDROGENASE"/>
    <property type="match status" value="1"/>
</dbReference>
<dbReference type="Gene3D" id="3.90.180.10">
    <property type="entry name" value="Medium-chain alcohol dehydrogenases, catalytic domain"/>
    <property type="match status" value="1"/>
</dbReference>
<comment type="similarity">
    <text evidence="4">Belongs to the zinc-containing alcohol dehydrogenase family.</text>
</comment>
<accession>A0A168LKH0</accession>
<evidence type="ECO:0000256" key="1">
    <source>
        <dbReference type="ARBA" id="ARBA00022723"/>
    </source>
</evidence>
<evidence type="ECO:0000259" key="6">
    <source>
        <dbReference type="Pfam" id="PF08240"/>
    </source>
</evidence>
<dbReference type="InterPro" id="IPR013149">
    <property type="entry name" value="ADH-like_C"/>
</dbReference>
<dbReference type="InterPro" id="IPR011032">
    <property type="entry name" value="GroES-like_sf"/>
</dbReference>
<dbReference type="CDD" id="cd08235">
    <property type="entry name" value="iditol_2_DH_like"/>
    <property type="match status" value="1"/>
</dbReference>
<sequence length="366" mass="39484">MYMKAAMYKGIGKIELEEIARPKVEKGTVLIKVKACAICGGDLRTFKFGHKAIKPPIVLGHEIAGEIVEVASDIEKYKVGDRVIVAPAIGCGSCSYCLSGWQNMCYHRTTIAHHYNGGFEEYMLIPAAAIKAGNINYIPDEVTYLEASLAEPLACVLNAQEVINVGLGDTVAVIGAGPIGCMHAEVARAKGAGKVFLINRSEGRLKATRKFGFDEYICSGKKDAVKAVMDLTNGLGANIVIVTAGSPEAEIMGLNMASKMGKVCFFAGLPKDQPTVNLDSNLLHYRQITVYGTFSSAPRHNALALEMIRSGKVSAKDILTHVVTLDKIIDGMKLVKNREALRVSVAPCIDEINDEFNKLPNVKIVK</sequence>
<evidence type="ECO:0000313" key="7">
    <source>
        <dbReference type="EMBL" id="OAA83354.1"/>
    </source>
</evidence>
<dbReference type="GO" id="GO:0008270">
    <property type="term" value="F:zinc ion binding"/>
    <property type="evidence" value="ECO:0007669"/>
    <property type="project" value="InterPro"/>
</dbReference>
<feature type="domain" description="Alcohol dehydrogenase-like C-terminal" evidence="5">
    <location>
        <begin position="178"/>
        <end position="301"/>
    </location>
</feature>
<dbReference type="InterPro" id="IPR002328">
    <property type="entry name" value="ADH_Zn_CS"/>
</dbReference>
<comment type="cofactor">
    <cofactor evidence="4">
        <name>Zn(2+)</name>
        <dbReference type="ChEBI" id="CHEBI:29105"/>
    </cofactor>
</comment>